<comment type="caution">
    <text evidence="2">The sequence shown here is derived from an EMBL/GenBank/DDBJ whole genome shotgun (WGS) entry which is preliminary data.</text>
</comment>
<keyword evidence="2" id="KW-0808">Transferase</keyword>
<gene>
    <name evidence="2" type="ORF">HY912_17675</name>
</gene>
<dbReference type="Pfam" id="PF13649">
    <property type="entry name" value="Methyltransf_25"/>
    <property type="match status" value="1"/>
</dbReference>
<name>A0A9D6Z592_9BACT</name>
<evidence type="ECO:0000313" key="3">
    <source>
        <dbReference type="Proteomes" id="UP000807825"/>
    </source>
</evidence>
<dbReference type="GO" id="GO:0032259">
    <property type="term" value="P:methylation"/>
    <property type="evidence" value="ECO:0007669"/>
    <property type="project" value="UniProtKB-KW"/>
</dbReference>
<dbReference type="CDD" id="cd02440">
    <property type="entry name" value="AdoMet_MTases"/>
    <property type="match status" value="1"/>
</dbReference>
<dbReference type="Proteomes" id="UP000807825">
    <property type="component" value="Unassembled WGS sequence"/>
</dbReference>
<evidence type="ECO:0000313" key="2">
    <source>
        <dbReference type="EMBL" id="MBI5251322.1"/>
    </source>
</evidence>
<dbReference type="InterPro" id="IPR041698">
    <property type="entry name" value="Methyltransf_25"/>
</dbReference>
<dbReference type="Gene3D" id="3.40.50.150">
    <property type="entry name" value="Vaccinia Virus protein VP39"/>
    <property type="match status" value="1"/>
</dbReference>
<organism evidence="2 3">
    <name type="scientific">Desulfomonile tiedjei</name>
    <dbReference type="NCBI Taxonomy" id="2358"/>
    <lineage>
        <taxon>Bacteria</taxon>
        <taxon>Pseudomonadati</taxon>
        <taxon>Thermodesulfobacteriota</taxon>
        <taxon>Desulfomonilia</taxon>
        <taxon>Desulfomonilales</taxon>
        <taxon>Desulfomonilaceae</taxon>
        <taxon>Desulfomonile</taxon>
    </lineage>
</organism>
<protein>
    <submittedName>
        <fullName evidence="2">Class I SAM-dependent methyltransferase</fullName>
    </submittedName>
</protein>
<sequence length="186" mass="20902">MRSDREKWDLRYSQDSGRIPEADEFVISNSSLLTSGIAMDLACGLGGDSIFLAERGYTVHAVDISSEAIFRLARASRRMGLDIHPVIADLDRFPLPKDYYDLIVVFYFFAKDLMPGIVSALRKGGLLFYATYNQRHKSLNPCFNPDYLVPPDGLAKYFPGFDILIHETAAGERQNISRVLAEKAMD</sequence>
<dbReference type="EMBL" id="JACRDE010000463">
    <property type="protein sequence ID" value="MBI5251322.1"/>
    <property type="molecule type" value="Genomic_DNA"/>
</dbReference>
<evidence type="ECO:0000259" key="1">
    <source>
        <dbReference type="Pfam" id="PF13649"/>
    </source>
</evidence>
<keyword evidence="2" id="KW-0489">Methyltransferase</keyword>
<feature type="domain" description="Methyltransferase" evidence="1">
    <location>
        <begin position="39"/>
        <end position="125"/>
    </location>
</feature>
<dbReference type="SUPFAM" id="SSF53335">
    <property type="entry name" value="S-adenosyl-L-methionine-dependent methyltransferases"/>
    <property type="match status" value="1"/>
</dbReference>
<proteinExistence type="predicted"/>
<reference evidence="2" key="1">
    <citation type="submission" date="2020-07" db="EMBL/GenBank/DDBJ databases">
        <title>Huge and variable diversity of episymbiotic CPR bacteria and DPANN archaea in groundwater ecosystems.</title>
        <authorList>
            <person name="He C.Y."/>
            <person name="Keren R."/>
            <person name="Whittaker M."/>
            <person name="Farag I.F."/>
            <person name="Doudna J."/>
            <person name="Cate J.H.D."/>
            <person name="Banfield J.F."/>
        </authorList>
    </citation>
    <scope>NUCLEOTIDE SEQUENCE</scope>
    <source>
        <strain evidence="2">NC_groundwater_1664_Pr3_B-0.1um_52_9</strain>
    </source>
</reference>
<dbReference type="GO" id="GO:0008168">
    <property type="term" value="F:methyltransferase activity"/>
    <property type="evidence" value="ECO:0007669"/>
    <property type="project" value="UniProtKB-KW"/>
</dbReference>
<dbReference type="InterPro" id="IPR029063">
    <property type="entry name" value="SAM-dependent_MTases_sf"/>
</dbReference>
<dbReference type="AlphaFoldDB" id="A0A9D6Z592"/>
<accession>A0A9D6Z592</accession>